<dbReference type="SUPFAM" id="SSF48371">
    <property type="entry name" value="ARM repeat"/>
    <property type="match status" value="2"/>
</dbReference>
<evidence type="ECO:0000313" key="8">
    <source>
        <dbReference type="EMBL" id="CAD7698038.1"/>
    </source>
</evidence>
<evidence type="ECO:0000256" key="2">
    <source>
        <dbReference type="ARBA" id="ARBA00005462"/>
    </source>
</evidence>
<evidence type="ECO:0000313" key="9">
    <source>
        <dbReference type="Proteomes" id="UP000708148"/>
    </source>
</evidence>
<sequence length="579" mass="63405">MAFSASDIGMLVSECITIWRTIKPRQIALDYLANEVHELGTELADVRHLSQDTVGRLIVFMGDVKLLFRQHTGASRTCPSGRVLWVFPPCLARPKTPRDLIAEVQKLQAELHTEANIRESVAMRAQIPNLLSMLALRAVVSSERLRSAVKNLAILATVPECGRKIAETGGIALLVKVVKKGSQGCQIEAMRALGNLALSCPEHQVSIARLHGVKAVVDKLMGKRVYREQALCSIANLTGLDGRSLERTWRKVFHPLGRLTEKGNAPVCRLHAVRALAGLSRREKLHRSMVDSGAIPQMLGILDSADPVLVNLSVKALARISFREDYCQMIRASNGIDTIVRILTSEPFHGHCVGAALCVLANLAGLEDSHDIRQWEKAVPPLIKCGESNGPACLRNSALALSSLSRSPSLQEIIHRGGGLPVLVNWLSSDDMACRERSCVCLANMSTTGNLERMLDVDRAGGVSALVSVVQTGNAVCREQAFRVLACMSSQRPLQEVLFMRGVVGPSLSVLANVYNSQKCMLYATYTLANLCWVRECVEEVREENGEEPLRRIASSKHRVASKNATVVLKRLSTLNPRY</sequence>
<dbReference type="Gene3D" id="1.25.10.10">
    <property type="entry name" value="Leucine-rich Repeat Variant"/>
    <property type="match status" value="2"/>
</dbReference>
<evidence type="ECO:0000256" key="4">
    <source>
        <dbReference type="ARBA" id="ARBA00022737"/>
    </source>
</evidence>
<dbReference type="InterPro" id="IPR011989">
    <property type="entry name" value="ARM-like"/>
</dbReference>
<dbReference type="GO" id="GO:0043495">
    <property type="term" value="F:protein-membrane adaptor activity"/>
    <property type="evidence" value="ECO:0007669"/>
    <property type="project" value="InterPro"/>
</dbReference>
<evidence type="ECO:0000256" key="3">
    <source>
        <dbReference type="ARBA" id="ARBA00022554"/>
    </source>
</evidence>
<comment type="caution">
    <text evidence="8">The sequence shown here is derived from an EMBL/GenBank/DDBJ whole genome shotgun (WGS) entry which is preliminary data.</text>
</comment>
<reference evidence="8" key="1">
    <citation type="submission" date="2020-12" db="EMBL/GenBank/DDBJ databases">
        <authorList>
            <person name="Iha C."/>
        </authorList>
    </citation>
    <scope>NUCLEOTIDE SEQUENCE</scope>
</reference>
<dbReference type="EMBL" id="CAJHUC010000745">
    <property type="protein sequence ID" value="CAD7698038.1"/>
    <property type="molecule type" value="Genomic_DNA"/>
</dbReference>
<dbReference type="OrthoDB" id="7537227at2759"/>
<dbReference type="InterPro" id="IPR045156">
    <property type="entry name" value="Vac8"/>
</dbReference>
<keyword evidence="3" id="KW-0926">Vacuole</keyword>
<dbReference type="PANTHER" id="PTHR47249">
    <property type="entry name" value="VACUOLAR PROTEIN 8"/>
    <property type="match status" value="1"/>
</dbReference>
<organism evidence="8 9">
    <name type="scientific">Ostreobium quekettii</name>
    <dbReference type="NCBI Taxonomy" id="121088"/>
    <lineage>
        <taxon>Eukaryota</taxon>
        <taxon>Viridiplantae</taxon>
        <taxon>Chlorophyta</taxon>
        <taxon>core chlorophytes</taxon>
        <taxon>Ulvophyceae</taxon>
        <taxon>TCBD clade</taxon>
        <taxon>Bryopsidales</taxon>
        <taxon>Ostreobineae</taxon>
        <taxon>Ostreobiaceae</taxon>
        <taxon>Ostreobium</taxon>
    </lineage>
</organism>
<dbReference type="GO" id="GO:0005774">
    <property type="term" value="C:vacuolar membrane"/>
    <property type="evidence" value="ECO:0007669"/>
    <property type="project" value="UniProtKB-SubCell"/>
</dbReference>
<name>A0A8S1ISX8_9CHLO</name>
<evidence type="ECO:0000256" key="7">
    <source>
        <dbReference type="ARBA" id="ARBA00026209"/>
    </source>
</evidence>
<keyword evidence="5" id="KW-0472">Membrane</keyword>
<keyword evidence="6" id="KW-0449">Lipoprotein</keyword>
<dbReference type="GO" id="GO:0071562">
    <property type="term" value="P:nucleus-vacuole junction assembly"/>
    <property type="evidence" value="ECO:0007669"/>
    <property type="project" value="InterPro"/>
</dbReference>
<gene>
    <name evidence="8" type="ORF">OSTQU699_LOCUS3399</name>
</gene>
<dbReference type="AlphaFoldDB" id="A0A8S1ISX8"/>
<protein>
    <recommendedName>
        <fullName evidence="7">Vacuolar protein 8</fullName>
    </recommendedName>
</protein>
<comment type="similarity">
    <text evidence="2">Belongs to the beta-catenin family.</text>
</comment>
<keyword evidence="9" id="KW-1185">Reference proteome</keyword>
<comment type="subcellular location">
    <subcellularLocation>
        <location evidence="1">Vacuole membrane</location>
        <topology evidence="1">Lipid-anchor</topology>
    </subcellularLocation>
</comment>
<dbReference type="InterPro" id="IPR000225">
    <property type="entry name" value="Armadillo"/>
</dbReference>
<evidence type="ECO:0000256" key="6">
    <source>
        <dbReference type="ARBA" id="ARBA00023288"/>
    </source>
</evidence>
<evidence type="ECO:0000256" key="5">
    <source>
        <dbReference type="ARBA" id="ARBA00023136"/>
    </source>
</evidence>
<evidence type="ECO:0000256" key="1">
    <source>
        <dbReference type="ARBA" id="ARBA00004592"/>
    </source>
</evidence>
<proteinExistence type="inferred from homology"/>
<dbReference type="PANTHER" id="PTHR47249:SF1">
    <property type="entry name" value="VACUOLAR PROTEIN 8"/>
    <property type="match status" value="1"/>
</dbReference>
<dbReference type="Proteomes" id="UP000708148">
    <property type="component" value="Unassembled WGS sequence"/>
</dbReference>
<keyword evidence="4" id="KW-0677">Repeat</keyword>
<dbReference type="InterPro" id="IPR016024">
    <property type="entry name" value="ARM-type_fold"/>
</dbReference>
<accession>A0A8S1ISX8</accession>
<dbReference type="SMART" id="SM00185">
    <property type="entry name" value="ARM"/>
    <property type="match status" value="4"/>
</dbReference>